<keyword evidence="2" id="KW-0067">ATP-binding</keyword>
<keyword evidence="3" id="KW-1185">Reference proteome</keyword>
<dbReference type="Proteomes" id="UP000604381">
    <property type="component" value="Unassembled WGS sequence"/>
</dbReference>
<dbReference type="AlphaFoldDB" id="A0A930UGX9"/>
<name>A0A930UGX9_9GAMM</name>
<evidence type="ECO:0000313" key="3">
    <source>
        <dbReference type="Proteomes" id="UP000604381"/>
    </source>
</evidence>
<protein>
    <submittedName>
        <fullName evidence="2">ATP-binding protein</fullName>
    </submittedName>
</protein>
<feature type="domain" description="ORC1/DEAH AAA+ ATPase" evidence="1">
    <location>
        <begin position="57"/>
        <end position="195"/>
    </location>
</feature>
<keyword evidence="2" id="KW-0547">Nucleotide-binding</keyword>
<dbReference type="InterPro" id="IPR049945">
    <property type="entry name" value="AAA_22"/>
</dbReference>
<dbReference type="EMBL" id="JADHEI010000028">
    <property type="protein sequence ID" value="MBF2734931.1"/>
    <property type="molecule type" value="Genomic_DNA"/>
</dbReference>
<dbReference type="InterPro" id="IPR027417">
    <property type="entry name" value="P-loop_NTPase"/>
</dbReference>
<evidence type="ECO:0000259" key="1">
    <source>
        <dbReference type="Pfam" id="PF13401"/>
    </source>
</evidence>
<dbReference type="SUPFAM" id="SSF52540">
    <property type="entry name" value="P-loop containing nucleoside triphosphate hydrolases"/>
    <property type="match status" value="1"/>
</dbReference>
<sequence>MVSKFNPFTPGTGHVPPLLAGRAAEVELLTNTLGQLRGPRVRRTKLLVDKPLPPIRICGPRGVGKTTLLSWLNRQPQFRDIRIIWHAYLSKARPTDVPLRSLLFNMFRELSALERFMGSKALRAVTISMENGEANLAYERMAEFMAAKGPLLMAFDEIPHFDLDSLAAILRTNQRLIEEGYPLAMLLIGTPGLDAHLRKADASFIDRSTGMYINLISDEATRDAMRVPLEQEGFAVQPDALEAMAAQADNYPYFTQVVGAAVWDAMRKSGHKKVDVGIVEQSAEKAESRQNELHYDSYGMLVDNGLLYHSRRVMDLLESSGGSASPEVVFNLLAEHCTEEDEGGPEAILDGLQLDGLIWTVDGVTRTGRPSLFRYCQEQRLD</sequence>
<dbReference type="GO" id="GO:0016887">
    <property type="term" value="F:ATP hydrolysis activity"/>
    <property type="evidence" value="ECO:0007669"/>
    <property type="project" value="InterPro"/>
</dbReference>
<gene>
    <name evidence="2" type="ORF">ISN26_02405</name>
</gene>
<proteinExistence type="predicted"/>
<dbReference type="Gene3D" id="3.40.50.300">
    <property type="entry name" value="P-loop containing nucleotide triphosphate hydrolases"/>
    <property type="match status" value="1"/>
</dbReference>
<reference evidence="2" key="1">
    <citation type="submission" date="2020-10" db="EMBL/GenBank/DDBJ databases">
        <title>An improved Amphimedon queenslandica hologenome assembly reveals how three proteobacterial symbionts can extend the metabolic phenotypic of their marine sponge host.</title>
        <authorList>
            <person name="Degnan B."/>
            <person name="Degnan S."/>
            <person name="Xiang X."/>
        </authorList>
    </citation>
    <scope>NUCLEOTIDE SEQUENCE</scope>
    <source>
        <strain evidence="2">AqS2</strain>
    </source>
</reference>
<dbReference type="Pfam" id="PF13401">
    <property type="entry name" value="AAA_22"/>
    <property type="match status" value="1"/>
</dbReference>
<comment type="caution">
    <text evidence="2">The sequence shown here is derived from an EMBL/GenBank/DDBJ whole genome shotgun (WGS) entry which is preliminary data.</text>
</comment>
<dbReference type="GO" id="GO:0005524">
    <property type="term" value="F:ATP binding"/>
    <property type="evidence" value="ECO:0007669"/>
    <property type="project" value="UniProtKB-KW"/>
</dbReference>
<evidence type="ECO:0000313" key="2">
    <source>
        <dbReference type="EMBL" id="MBF2734931.1"/>
    </source>
</evidence>
<accession>A0A930UGX9</accession>
<organism evidence="2 3">
    <name type="scientific">Candidatus Amphirhobacter heronislandensis</name>
    <dbReference type="NCBI Taxonomy" id="1732024"/>
    <lineage>
        <taxon>Bacteria</taxon>
        <taxon>Pseudomonadati</taxon>
        <taxon>Pseudomonadota</taxon>
        <taxon>Gammaproteobacteria</taxon>
        <taxon>Candidatus Tethybacterales</taxon>
        <taxon>Candidatus Tethybacteraceae</taxon>
        <taxon>Candidatus Amphirhobacter</taxon>
    </lineage>
</organism>